<feature type="region of interest" description="Disordered" evidence="1">
    <location>
        <begin position="142"/>
        <end position="164"/>
    </location>
</feature>
<gene>
    <name evidence="2" type="ORF">PILCRDRAFT_16241</name>
</gene>
<dbReference type="Proteomes" id="UP000054166">
    <property type="component" value="Unassembled WGS sequence"/>
</dbReference>
<dbReference type="InParanoid" id="A0A0C3B4U2"/>
<dbReference type="EMBL" id="KN833141">
    <property type="protein sequence ID" value="KIM72312.1"/>
    <property type="molecule type" value="Genomic_DNA"/>
</dbReference>
<evidence type="ECO:0000256" key="1">
    <source>
        <dbReference type="SAM" id="MobiDB-lite"/>
    </source>
</evidence>
<protein>
    <submittedName>
        <fullName evidence="2">Uncharacterized protein</fullName>
    </submittedName>
</protein>
<name>A0A0C3B4U2_PILCF</name>
<keyword evidence="3" id="KW-1185">Reference proteome</keyword>
<dbReference type="STRING" id="765440.A0A0C3B4U2"/>
<evidence type="ECO:0000313" key="3">
    <source>
        <dbReference type="Proteomes" id="UP000054166"/>
    </source>
</evidence>
<proteinExistence type="predicted"/>
<dbReference type="AlphaFoldDB" id="A0A0C3B4U2"/>
<sequence>MTTLHPTDDDDNMPPVELFHGRNIRKQNPQNWLRTLEANKFKHDSDDNTRLYTFSKHLEYNSKADTWFRDELIATQKDTWAKLVTEFNRKWPAVAKVEPTKAELQQKLLEVKLKDEEVGLKVGDDEDDQVWSHVDWAQRYPFAPYSPTTSPPGPDSATEYATSR</sequence>
<organism evidence="2 3">
    <name type="scientific">Piloderma croceum (strain F 1598)</name>
    <dbReference type="NCBI Taxonomy" id="765440"/>
    <lineage>
        <taxon>Eukaryota</taxon>
        <taxon>Fungi</taxon>
        <taxon>Dikarya</taxon>
        <taxon>Basidiomycota</taxon>
        <taxon>Agaricomycotina</taxon>
        <taxon>Agaricomycetes</taxon>
        <taxon>Agaricomycetidae</taxon>
        <taxon>Atheliales</taxon>
        <taxon>Atheliaceae</taxon>
        <taxon>Piloderma</taxon>
    </lineage>
</organism>
<accession>A0A0C3B4U2</accession>
<dbReference type="HOGENOM" id="CLU_1619664_0_0_1"/>
<evidence type="ECO:0000313" key="2">
    <source>
        <dbReference type="EMBL" id="KIM72312.1"/>
    </source>
</evidence>
<reference evidence="3" key="2">
    <citation type="submission" date="2015-01" db="EMBL/GenBank/DDBJ databases">
        <title>Evolutionary Origins and Diversification of the Mycorrhizal Mutualists.</title>
        <authorList>
            <consortium name="DOE Joint Genome Institute"/>
            <consortium name="Mycorrhizal Genomics Consortium"/>
            <person name="Kohler A."/>
            <person name="Kuo A."/>
            <person name="Nagy L.G."/>
            <person name="Floudas D."/>
            <person name="Copeland A."/>
            <person name="Barry K.W."/>
            <person name="Cichocki N."/>
            <person name="Veneault-Fourrey C."/>
            <person name="LaButti K."/>
            <person name="Lindquist E.A."/>
            <person name="Lipzen A."/>
            <person name="Lundell T."/>
            <person name="Morin E."/>
            <person name="Murat C."/>
            <person name="Riley R."/>
            <person name="Ohm R."/>
            <person name="Sun H."/>
            <person name="Tunlid A."/>
            <person name="Henrissat B."/>
            <person name="Grigoriev I.V."/>
            <person name="Hibbett D.S."/>
            <person name="Martin F."/>
        </authorList>
    </citation>
    <scope>NUCLEOTIDE SEQUENCE [LARGE SCALE GENOMIC DNA]</scope>
    <source>
        <strain evidence="3">F 1598</strain>
    </source>
</reference>
<reference evidence="2 3" key="1">
    <citation type="submission" date="2014-04" db="EMBL/GenBank/DDBJ databases">
        <authorList>
            <consortium name="DOE Joint Genome Institute"/>
            <person name="Kuo A."/>
            <person name="Tarkka M."/>
            <person name="Buscot F."/>
            <person name="Kohler A."/>
            <person name="Nagy L.G."/>
            <person name="Floudas D."/>
            <person name="Copeland A."/>
            <person name="Barry K.W."/>
            <person name="Cichocki N."/>
            <person name="Veneault-Fourrey C."/>
            <person name="LaButti K."/>
            <person name="Lindquist E.A."/>
            <person name="Lipzen A."/>
            <person name="Lundell T."/>
            <person name="Morin E."/>
            <person name="Murat C."/>
            <person name="Sun H."/>
            <person name="Tunlid A."/>
            <person name="Henrissat B."/>
            <person name="Grigoriev I.V."/>
            <person name="Hibbett D.S."/>
            <person name="Martin F."/>
            <person name="Nordberg H.P."/>
            <person name="Cantor M.N."/>
            <person name="Hua S.X."/>
        </authorList>
    </citation>
    <scope>NUCLEOTIDE SEQUENCE [LARGE SCALE GENOMIC DNA]</scope>
    <source>
        <strain evidence="2 3">F 1598</strain>
    </source>
</reference>